<dbReference type="PANTHER" id="PTHR48471">
    <property type="entry name" value="DDE TNP4 DOMAIN-CONTAINING PROTEIN"/>
    <property type="match status" value="1"/>
</dbReference>
<reference evidence="4" key="1">
    <citation type="submission" date="2023-11" db="EMBL/GenBank/DDBJ databases">
        <authorList>
            <person name="De Vega J J."/>
            <person name="De Vega J J."/>
        </authorList>
    </citation>
    <scope>NUCLEOTIDE SEQUENCE</scope>
</reference>
<keyword evidence="2" id="KW-0479">Metal-binding</keyword>
<dbReference type="GO" id="GO:0046872">
    <property type="term" value="F:metal ion binding"/>
    <property type="evidence" value="ECO:0007669"/>
    <property type="project" value="UniProtKB-KW"/>
</dbReference>
<evidence type="ECO:0000313" key="4">
    <source>
        <dbReference type="EMBL" id="CAK5279623.1"/>
    </source>
</evidence>
<dbReference type="InterPro" id="IPR027806">
    <property type="entry name" value="HARBI1_dom"/>
</dbReference>
<sequence>MDGDAFMWMKDAEEMEDDMEEEDVMDRLTAFAAVMVGIEEARRLRAERRLPSRLYLCRPQLMPNPRFSTPWQVLHGSRSDRAFITTMGFDTATFDSILDDGFAAAWVATPIPRNDVSHAGKPCPGGRSLDAAGALGLALHFLTSTMREISLQQIFALIPTTVSRYINFACAILLNVLRKIPDARIAWPVTVDEFRELNTLIVKRHPVLTGAFAGIDGLELLSETSSDPEIENETYNGWKCNHCNSNVLVFSPKGIIIAASINCPGSWHDSRVARPIYEKLRENTPAGFYLVADTAFPRGTGQIEGKIRAPIKSGQTITGREDEIQERLEFDRQLLAYRQTVEWGMRSVQGAFGRLRIPLDINDNNRRGNMIELCLRLHNLRTNRVGHNQIRTVYMPVWRESQDDEEVWSNFEQMLFSDQRRKDRVARYHNFPDYVT</sequence>
<comment type="caution">
    <text evidence="4">The sequence shown here is derived from an EMBL/GenBank/DDBJ whole genome shotgun (WGS) entry which is preliminary data.</text>
</comment>
<dbReference type="Pfam" id="PF13359">
    <property type="entry name" value="DDE_Tnp_4"/>
    <property type="match status" value="1"/>
</dbReference>
<gene>
    <name evidence="4" type="ORF">MYCIT1_LOCUS29756</name>
</gene>
<organism evidence="4 5">
    <name type="scientific">Mycena citricolor</name>
    <dbReference type="NCBI Taxonomy" id="2018698"/>
    <lineage>
        <taxon>Eukaryota</taxon>
        <taxon>Fungi</taxon>
        <taxon>Dikarya</taxon>
        <taxon>Basidiomycota</taxon>
        <taxon>Agaricomycotina</taxon>
        <taxon>Agaricomycetes</taxon>
        <taxon>Agaricomycetidae</taxon>
        <taxon>Agaricales</taxon>
        <taxon>Marasmiineae</taxon>
        <taxon>Mycenaceae</taxon>
        <taxon>Mycena</taxon>
    </lineage>
</organism>
<keyword evidence="5" id="KW-1185">Reference proteome</keyword>
<evidence type="ECO:0000259" key="3">
    <source>
        <dbReference type="Pfam" id="PF13359"/>
    </source>
</evidence>
<evidence type="ECO:0000256" key="2">
    <source>
        <dbReference type="ARBA" id="ARBA00022723"/>
    </source>
</evidence>
<accession>A0AAD2Q5W1</accession>
<protein>
    <recommendedName>
        <fullName evidence="3">DDE Tnp4 domain-containing protein</fullName>
    </recommendedName>
</protein>
<comment type="cofactor">
    <cofactor evidence="1">
        <name>a divalent metal cation</name>
        <dbReference type="ChEBI" id="CHEBI:60240"/>
    </cofactor>
</comment>
<evidence type="ECO:0000313" key="5">
    <source>
        <dbReference type="Proteomes" id="UP001295794"/>
    </source>
</evidence>
<dbReference type="EMBL" id="CAVNYO010000437">
    <property type="protein sequence ID" value="CAK5279623.1"/>
    <property type="molecule type" value="Genomic_DNA"/>
</dbReference>
<dbReference type="PANTHER" id="PTHR48471:SF1">
    <property type="entry name" value="DDE TNP4 DOMAIN-CONTAINING PROTEIN"/>
    <property type="match status" value="1"/>
</dbReference>
<proteinExistence type="predicted"/>
<dbReference type="Proteomes" id="UP001295794">
    <property type="component" value="Unassembled WGS sequence"/>
</dbReference>
<evidence type="ECO:0000256" key="1">
    <source>
        <dbReference type="ARBA" id="ARBA00001968"/>
    </source>
</evidence>
<feature type="domain" description="DDE Tnp4" evidence="3">
    <location>
        <begin position="215"/>
        <end position="379"/>
    </location>
</feature>
<name>A0AAD2Q5W1_9AGAR</name>
<dbReference type="AlphaFoldDB" id="A0AAD2Q5W1"/>